<keyword evidence="8 10" id="KW-0472">Membrane</keyword>
<dbReference type="GO" id="GO:0046930">
    <property type="term" value="C:pore complex"/>
    <property type="evidence" value="ECO:0007669"/>
    <property type="project" value="UniProtKB-KW"/>
</dbReference>
<keyword evidence="9 10" id="KW-0998">Cell outer membrane</keyword>
<evidence type="ECO:0000256" key="6">
    <source>
        <dbReference type="ARBA" id="ARBA00022729"/>
    </source>
</evidence>
<evidence type="ECO:0000256" key="1">
    <source>
        <dbReference type="ARBA" id="ARBA00004571"/>
    </source>
</evidence>
<evidence type="ECO:0000256" key="9">
    <source>
        <dbReference type="ARBA" id="ARBA00023237"/>
    </source>
</evidence>
<dbReference type="InterPro" id="IPR001702">
    <property type="entry name" value="Porin_Gram-ve"/>
</dbReference>
<comment type="subunit">
    <text evidence="10">Homotrimer.</text>
</comment>
<gene>
    <name evidence="11" type="ORF">D3C88_09875</name>
</gene>
<dbReference type="PANTHER" id="PTHR34501:SF1">
    <property type="entry name" value="OUTER MEMBRANE PORIN C"/>
    <property type="match status" value="1"/>
</dbReference>
<evidence type="ECO:0000256" key="4">
    <source>
        <dbReference type="ARBA" id="ARBA00022452"/>
    </source>
</evidence>
<feature type="non-terminal residue" evidence="11">
    <location>
        <position position="1"/>
    </location>
</feature>
<dbReference type="GO" id="GO:0009279">
    <property type="term" value="C:cell outer membrane"/>
    <property type="evidence" value="ECO:0007669"/>
    <property type="project" value="UniProtKB-SubCell"/>
</dbReference>
<dbReference type="PROSITE" id="PS00576">
    <property type="entry name" value="GRAM_NEG_PORIN"/>
    <property type="match status" value="1"/>
</dbReference>
<accession>A0A418GMG9</accession>
<dbReference type="AlphaFoldDB" id="A0A418GMG9"/>
<dbReference type="PANTHER" id="PTHR34501">
    <property type="entry name" value="PROTEIN YDDL-RELATED"/>
    <property type="match status" value="1"/>
</dbReference>
<evidence type="ECO:0000256" key="5">
    <source>
        <dbReference type="ARBA" id="ARBA00022692"/>
    </source>
</evidence>
<comment type="subcellular location">
    <subcellularLocation>
        <location evidence="1 10">Cell outer membrane</location>
        <topology evidence="1 10">Multi-pass membrane protein</topology>
    </subcellularLocation>
</comment>
<dbReference type="EMBL" id="QXHA01000607">
    <property type="protein sequence ID" value="RIB42091.1"/>
    <property type="molecule type" value="Genomic_DNA"/>
</dbReference>
<dbReference type="GO" id="GO:0015288">
    <property type="term" value="F:porin activity"/>
    <property type="evidence" value="ECO:0007669"/>
    <property type="project" value="UniProtKB-KW"/>
</dbReference>
<keyword evidence="3 10" id="KW-0813">Transport</keyword>
<dbReference type="InterPro" id="IPR023614">
    <property type="entry name" value="Porin_dom_sf"/>
</dbReference>
<dbReference type="Pfam" id="PF00267">
    <property type="entry name" value="Porin_1"/>
    <property type="match status" value="1"/>
</dbReference>
<keyword evidence="7 10" id="KW-0626">Porin</keyword>
<keyword evidence="6" id="KW-0732">Signal</keyword>
<keyword evidence="5 10" id="KW-0812">Transmembrane</keyword>
<dbReference type="SUPFAM" id="SSF56935">
    <property type="entry name" value="Porins"/>
    <property type="match status" value="1"/>
</dbReference>
<protein>
    <submittedName>
        <fullName evidence="11">Porin OmpC</fullName>
    </submittedName>
</protein>
<sequence>ILKYVDVGATYYFNKNMSTYVDYKINLLDDNQFTRDAGINTDNIVALGLVYQF</sequence>
<reference evidence="11 12" key="1">
    <citation type="journal article" date="2018" name="BMC Microbiol.">
        <title>Genome sequencing of strains of the most prevalent clonal group of O1:K1:H7 Escherichia coli that causes neonatal meningitis in France.</title>
        <authorList>
            <person name="Geslain G."/>
            <person name="Birgy A."/>
            <person name="Adiba S."/>
            <person name="Magnan M."/>
            <person name="Courroux C."/>
            <person name="Levy C."/>
            <person name="Cohen R."/>
            <person name="Bidet P."/>
            <person name="Bonacorsi S."/>
        </authorList>
    </citation>
    <scope>NUCLEOTIDE SEQUENCE [LARGE SCALE GENOMIC DNA]</scope>
    <source>
        <strain evidence="11 12">S308</strain>
    </source>
</reference>
<keyword evidence="4" id="KW-1134">Transmembrane beta strand</keyword>
<name>A0A418GMG9_ECOLX</name>
<organism evidence="11 12">
    <name type="scientific">Escherichia coli</name>
    <dbReference type="NCBI Taxonomy" id="562"/>
    <lineage>
        <taxon>Bacteria</taxon>
        <taxon>Pseudomonadati</taxon>
        <taxon>Pseudomonadota</taxon>
        <taxon>Gammaproteobacteria</taxon>
        <taxon>Enterobacterales</taxon>
        <taxon>Enterobacteriaceae</taxon>
        <taxon>Escherichia</taxon>
    </lineage>
</organism>
<dbReference type="InterPro" id="IPR013793">
    <property type="entry name" value="Porin_Gram-ve_CS"/>
</dbReference>
<evidence type="ECO:0000313" key="12">
    <source>
        <dbReference type="Proteomes" id="UP000284508"/>
    </source>
</evidence>
<dbReference type="InterPro" id="IPR050298">
    <property type="entry name" value="Gram-neg_bact_OMP"/>
</dbReference>
<dbReference type="Gene3D" id="2.40.160.10">
    <property type="entry name" value="Porin"/>
    <property type="match status" value="1"/>
</dbReference>
<evidence type="ECO:0000256" key="3">
    <source>
        <dbReference type="ARBA" id="ARBA00022448"/>
    </source>
</evidence>
<keyword evidence="10" id="KW-0406">Ion transport</keyword>
<dbReference type="Proteomes" id="UP000284508">
    <property type="component" value="Unassembled WGS sequence"/>
</dbReference>
<dbReference type="GO" id="GO:0034220">
    <property type="term" value="P:monoatomic ion transmembrane transport"/>
    <property type="evidence" value="ECO:0007669"/>
    <property type="project" value="InterPro"/>
</dbReference>
<comment type="caution">
    <text evidence="11">The sequence shown here is derived from an EMBL/GenBank/DDBJ whole genome shotgun (WGS) entry which is preliminary data.</text>
</comment>
<proteinExistence type="inferred from homology"/>
<evidence type="ECO:0000256" key="7">
    <source>
        <dbReference type="ARBA" id="ARBA00023114"/>
    </source>
</evidence>
<comment type="similarity">
    <text evidence="2 10">Belongs to the Gram-negative porin family.</text>
</comment>
<evidence type="ECO:0000256" key="8">
    <source>
        <dbReference type="ARBA" id="ARBA00023136"/>
    </source>
</evidence>
<evidence type="ECO:0000313" key="11">
    <source>
        <dbReference type="EMBL" id="RIB42091.1"/>
    </source>
</evidence>
<evidence type="ECO:0000256" key="10">
    <source>
        <dbReference type="RuleBase" id="RU000469"/>
    </source>
</evidence>
<evidence type="ECO:0000256" key="2">
    <source>
        <dbReference type="ARBA" id="ARBA00007539"/>
    </source>
</evidence>